<dbReference type="GO" id="GO:0004475">
    <property type="term" value="F:mannose-1-phosphate guanylyltransferase (GTP) activity"/>
    <property type="evidence" value="ECO:0007669"/>
    <property type="project" value="TreeGrafter"/>
</dbReference>
<reference evidence="2 3" key="1">
    <citation type="submission" date="2019-07" db="EMBL/GenBank/DDBJ databases">
        <authorList>
            <person name="Kim J."/>
        </authorList>
    </citation>
    <scope>NUCLEOTIDE SEQUENCE [LARGE SCALE GENOMIC DNA]</scope>
    <source>
        <strain evidence="2 3">G13</strain>
    </source>
</reference>
<dbReference type="EMBL" id="VNJJ01000003">
    <property type="protein sequence ID" value="TVY02114.1"/>
    <property type="molecule type" value="Genomic_DNA"/>
</dbReference>
<keyword evidence="3" id="KW-1185">Reference proteome</keyword>
<comment type="caution">
    <text evidence="2">The sequence shown here is derived from an EMBL/GenBank/DDBJ whole genome shotgun (WGS) entry which is preliminary data.</text>
</comment>
<protein>
    <submittedName>
        <fullName evidence="2">Mannose-1-phosphate guanylyltransferase</fullName>
    </submittedName>
</protein>
<accession>A0A559JQF4</accession>
<dbReference type="InterPro" id="IPR029044">
    <property type="entry name" value="Nucleotide-diphossugar_trans"/>
</dbReference>
<dbReference type="SUPFAM" id="SSF53448">
    <property type="entry name" value="Nucleotide-diphospho-sugar transferases"/>
    <property type="match status" value="1"/>
</dbReference>
<dbReference type="AlphaFoldDB" id="A0A559JQF4"/>
<keyword evidence="2" id="KW-0808">Transferase</keyword>
<keyword evidence="2" id="KW-0548">Nucleotidyltransferase</keyword>
<dbReference type="InterPro" id="IPR005835">
    <property type="entry name" value="NTP_transferase_dom"/>
</dbReference>
<dbReference type="GO" id="GO:0009298">
    <property type="term" value="P:GDP-mannose biosynthetic process"/>
    <property type="evidence" value="ECO:0007669"/>
    <property type="project" value="TreeGrafter"/>
</dbReference>
<evidence type="ECO:0000259" key="1">
    <source>
        <dbReference type="Pfam" id="PF00483"/>
    </source>
</evidence>
<name>A0A559JQF4_9BACL</name>
<dbReference type="PANTHER" id="PTHR46390:SF1">
    <property type="entry name" value="MANNOSE-1-PHOSPHATE GUANYLYLTRANSFERASE"/>
    <property type="match status" value="1"/>
</dbReference>
<sequence>MPAVSQSLIGTYNDKYIVRLFVIMEVPSLKIVILAGGKGTRSWPRSNDDLPKQFLPFLSKQTLIQETVNRFRDFVPASRLFIALPRHYLPLLKEQLPDFPPNQLIVEPMQKDTAACIALTVFHFLQIMDDEPVAFVPSDQFIADKEAFLAAVSAAADVAMLPDAIVTLGVRPDRAETGFGYLLTAPDSDAGEASSVSGIRRVARFLEKPDEEKARQFMNEPDIFWNSGILICRPENMARCIQSFEPAIWNLLSQNPSNPDTAYAGMPRLSIDYAVLEKAKTIYCLPVNCGWDDIGSWGSLLRHLPSDPNGNVTHGEVDLMKAAGNLVFVDNKKAVIIGVNDLIVASTLNGLLICPKSEEPRLKKWLSAAK</sequence>
<feature type="domain" description="Nucleotidyl transferase" evidence="1">
    <location>
        <begin position="31"/>
        <end position="302"/>
    </location>
</feature>
<dbReference type="PANTHER" id="PTHR46390">
    <property type="entry name" value="MANNOSE-1-PHOSPHATE GUANYLYLTRANSFERASE"/>
    <property type="match status" value="1"/>
</dbReference>
<dbReference type="OrthoDB" id="9806359at2"/>
<dbReference type="Gene3D" id="3.90.550.10">
    <property type="entry name" value="Spore Coat Polysaccharide Biosynthesis Protein SpsA, Chain A"/>
    <property type="match status" value="1"/>
</dbReference>
<organism evidence="2 3">
    <name type="scientific">Cohnella terricola</name>
    <dbReference type="NCBI Taxonomy" id="1289167"/>
    <lineage>
        <taxon>Bacteria</taxon>
        <taxon>Bacillati</taxon>
        <taxon>Bacillota</taxon>
        <taxon>Bacilli</taxon>
        <taxon>Bacillales</taxon>
        <taxon>Paenibacillaceae</taxon>
        <taxon>Cohnella</taxon>
    </lineage>
</organism>
<evidence type="ECO:0000313" key="3">
    <source>
        <dbReference type="Proteomes" id="UP000316330"/>
    </source>
</evidence>
<dbReference type="SUPFAM" id="SSF159283">
    <property type="entry name" value="Guanosine diphospho-D-mannose pyrophosphorylase/mannose-6-phosphate isomerase linker domain"/>
    <property type="match status" value="1"/>
</dbReference>
<dbReference type="Proteomes" id="UP000316330">
    <property type="component" value="Unassembled WGS sequence"/>
</dbReference>
<gene>
    <name evidence="2" type="ORF">FPZ45_06630</name>
</gene>
<dbReference type="InterPro" id="IPR051161">
    <property type="entry name" value="Mannose-6P_isomerase_type2"/>
</dbReference>
<dbReference type="Pfam" id="PF00483">
    <property type="entry name" value="NTP_transferase"/>
    <property type="match status" value="1"/>
</dbReference>
<proteinExistence type="predicted"/>
<evidence type="ECO:0000313" key="2">
    <source>
        <dbReference type="EMBL" id="TVY02114.1"/>
    </source>
</evidence>